<dbReference type="EC" id="2.3.1.47" evidence="2"/>
<dbReference type="Proteomes" id="UP000006078">
    <property type="component" value="Unassembled WGS sequence"/>
</dbReference>
<dbReference type="InterPro" id="IPR015422">
    <property type="entry name" value="PyrdxlP-dep_Trfase_small"/>
</dbReference>
<dbReference type="HOGENOM" id="CLU_015846_11_2_11"/>
<evidence type="ECO:0000313" key="8">
    <source>
        <dbReference type="EMBL" id="CCI82913.1"/>
    </source>
</evidence>
<accession>I7IWG8</accession>
<dbReference type="EMBL" id="AHAE01000021">
    <property type="protein sequence ID" value="EJZ82727.1"/>
    <property type="molecule type" value="Genomic_DNA"/>
</dbReference>
<proteinExistence type="predicted"/>
<keyword evidence="10" id="KW-1185">Reference proteome</keyword>
<organism evidence="8 11">
    <name type="scientific">Corynebacterium otitidis ATCC 51513</name>
    <dbReference type="NCBI Taxonomy" id="883169"/>
    <lineage>
        <taxon>Bacteria</taxon>
        <taxon>Bacillati</taxon>
        <taxon>Actinomycetota</taxon>
        <taxon>Actinomycetes</taxon>
        <taxon>Mycobacteriales</taxon>
        <taxon>Corynebacteriaceae</taxon>
        <taxon>Corynebacterium</taxon>
    </lineage>
</organism>
<sequence>MASTDAPHPAKGPLEAACAAALDEWRSAGLERRPASFLSAQDPVSVVDGERLVNFASANYLGLATHPRVVEAAAAAARRLGAGSGGSRLTAGTTDLHLELEAELASWLGYPDAVLFGSGFSANVGLLGALGEKGRLVCSDAANHASIIDGARAARQAGAGLAVYPHLDATAAEEALAAAPDALGIVVTDGLFSMSGDLAPIAKLSRAARRRGAALVVDDAHGIGVLGAAGRGAFEEAGAERPDVLVGALSKALGGEAGFVCASKEVCELLRQKARTYVFSTALAAPAVAAGLAAVRLAAGEPERRGRLARLTTRLRGGLKEAGIPALPGTGPIVAVPAPGAGVAVTAARRLRGAGLFAPAIRYPTVPRGGEIVRVTLMATHTEEHVDRLVEELAGALAAPAGA</sequence>
<evidence type="ECO:0000313" key="11">
    <source>
        <dbReference type="Proteomes" id="UP000011016"/>
    </source>
</evidence>
<dbReference type="InterPro" id="IPR050087">
    <property type="entry name" value="AON_synthase_class-II"/>
</dbReference>
<comment type="cofactor">
    <cofactor evidence="1">
        <name>pyridoxal 5'-phosphate</name>
        <dbReference type="ChEBI" id="CHEBI:597326"/>
    </cofactor>
</comment>
<dbReference type="GO" id="GO:0030170">
    <property type="term" value="F:pyridoxal phosphate binding"/>
    <property type="evidence" value="ECO:0007669"/>
    <property type="project" value="InterPro"/>
</dbReference>
<dbReference type="eggNOG" id="COG0156">
    <property type="taxonomic scope" value="Bacteria"/>
</dbReference>
<dbReference type="PANTHER" id="PTHR13693">
    <property type="entry name" value="CLASS II AMINOTRANSFERASE/8-AMINO-7-OXONONANOATE SYNTHASE"/>
    <property type="match status" value="1"/>
</dbReference>
<reference evidence="8 11" key="1">
    <citation type="journal article" date="2012" name="J. Bacteriol.">
        <title>Draft Genome Sequence of Turicella otitidis ATCC 51513, Isolated from Middle Ear Fluid from a Child with Otitis Media.</title>
        <authorList>
            <person name="Brinkrolf K."/>
            <person name="Schneider J."/>
            <person name="Knecht M."/>
            <person name="Ruckert C."/>
            <person name="Tauch A."/>
        </authorList>
    </citation>
    <scope>NUCLEOTIDE SEQUENCE [LARGE SCALE GENOMIC DNA]</scope>
    <source>
        <strain evidence="8 11">ATCC 51513</strain>
    </source>
</reference>
<dbReference type="PANTHER" id="PTHR13693:SF100">
    <property type="entry name" value="8-AMINO-7-OXONONANOATE SYNTHASE"/>
    <property type="match status" value="1"/>
</dbReference>
<evidence type="ECO:0000313" key="9">
    <source>
        <dbReference type="EMBL" id="EJZ82727.1"/>
    </source>
</evidence>
<dbReference type="STRING" id="29321.AAV33_06565"/>
<keyword evidence="3 8" id="KW-0808">Transferase</keyword>
<dbReference type="SUPFAM" id="SSF53383">
    <property type="entry name" value="PLP-dependent transferases"/>
    <property type="match status" value="1"/>
</dbReference>
<reference evidence="9 10" key="2">
    <citation type="submission" date="2012-08" db="EMBL/GenBank/DDBJ databases">
        <title>The Genome Sequence of Turicella otitidis ATCC 51513.</title>
        <authorList>
            <consortium name="The Broad Institute Genome Sequencing Platform"/>
            <person name="Earl A."/>
            <person name="Ward D."/>
            <person name="Feldgarden M."/>
            <person name="Gevers D."/>
            <person name="Huys G."/>
            <person name="Walker B."/>
            <person name="Young S.K."/>
            <person name="Zeng Q."/>
            <person name="Gargeya S."/>
            <person name="Fitzgerald M."/>
            <person name="Haas B."/>
            <person name="Abouelleil A."/>
            <person name="Alvarado L."/>
            <person name="Arachchi H.M."/>
            <person name="Berlin A.M."/>
            <person name="Chapman S.B."/>
            <person name="Goldberg J."/>
            <person name="Griggs A."/>
            <person name="Gujja S."/>
            <person name="Hansen M."/>
            <person name="Howarth C."/>
            <person name="Imamovic A."/>
            <person name="Larimer J."/>
            <person name="McCowen C."/>
            <person name="Montmayeur A."/>
            <person name="Murphy C."/>
            <person name="Neiman D."/>
            <person name="Pearson M."/>
            <person name="Priest M."/>
            <person name="Roberts A."/>
            <person name="Saif S."/>
            <person name="Shea T."/>
            <person name="Sisk P."/>
            <person name="Sykes S."/>
            <person name="Wortman J."/>
            <person name="Nusbaum C."/>
            <person name="Birren B."/>
        </authorList>
    </citation>
    <scope>NUCLEOTIDE SEQUENCE [LARGE SCALE GENOMIC DNA]</scope>
    <source>
        <strain evidence="9 10">ATCC 51513</strain>
    </source>
</reference>
<dbReference type="PATRIC" id="fig|883169.3.peg.362"/>
<keyword evidence="5 8" id="KW-0012">Acyltransferase</keyword>
<comment type="caution">
    <text evidence="8">The sequence shown here is derived from an EMBL/GenBank/DDBJ whole genome shotgun (WGS) entry which is preliminary data.</text>
</comment>
<evidence type="ECO:0000256" key="2">
    <source>
        <dbReference type="ARBA" id="ARBA00013187"/>
    </source>
</evidence>
<dbReference type="Gene3D" id="3.40.640.10">
    <property type="entry name" value="Type I PLP-dependent aspartate aminotransferase-like (Major domain)"/>
    <property type="match status" value="1"/>
</dbReference>
<name>I7IWG8_9CORY</name>
<evidence type="ECO:0000256" key="5">
    <source>
        <dbReference type="ARBA" id="ARBA00023315"/>
    </source>
</evidence>
<keyword evidence="4" id="KW-0663">Pyridoxal phosphate</keyword>
<comment type="catalytic activity">
    <reaction evidence="6">
        <text>6-carboxyhexanoyl-[ACP] + L-alanine + H(+) = (8S)-8-amino-7-oxononanoate + holo-[ACP] + CO2</text>
        <dbReference type="Rhea" id="RHEA:42288"/>
        <dbReference type="Rhea" id="RHEA-COMP:9685"/>
        <dbReference type="Rhea" id="RHEA-COMP:9955"/>
        <dbReference type="ChEBI" id="CHEBI:15378"/>
        <dbReference type="ChEBI" id="CHEBI:16526"/>
        <dbReference type="ChEBI" id="CHEBI:57972"/>
        <dbReference type="ChEBI" id="CHEBI:64479"/>
        <dbReference type="ChEBI" id="CHEBI:78846"/>
        <dbReference type="ChEBI" id="CHEBI:149468"/>
        <dbReference type="EC" id="2.3.1.47"/>
    </reaction>
</comment>
<dbReference type="GO" id="GO:0008710">
    <property type="term" value="F:8-amino-7-oxononanoate synthase activity"/>
    <property type="evidence" value="ECO:0007669"/>
    <property type="project" value="UniProtKB-EC"/>
</dbReference>
<dbReference type="EMBL" id="CAJZ01000024">
    <property type="protein sequence ID" value="CCI82913.1"/>
    <property type="molecule type" value="Genomic_DNA"/>
</dbReference>
<evidence type="ECO:0000313" key="10">
    <source>
        <dbReference type="Proteomes" id="UP000006078"/>
    </source>
</evidence>
<dbReference type="Pfam" id="PF00155">
    <property type="entry name" value="Aminotran_1_2"/>
    <property type="match status" value="1"/>
</dbReference>
<dbReference type="InterPro" id="IPR015421">
    <property type="entry name" value="PyrdxlP-dep_Trfase_major"/>
</dbReference>
<dbReference type="OrthoDB" id="9807157at2"/>
<dbReference type="RefSeq" id="WP_004600275.1">
    <property type="nucleotide sequence ID" value="NZ_HF541865.1"/>
</dbReference>
<dbReference type="GO" id="GO:0009102">
    <property type="term" value="P:biotin biosynthetic process"/>
    <property type="evidence" value="ECO:0007669"/>
    <property type="project" value="TreeGrafter"/>
</dbReference>
<evidence type="ECO:0000256" key="3">
    <source>
        <dbReference type="ARBA" id="ARBA00022679"/>
    </source>
</evidence>
<gene>
    <name evidence="8" type="primary">bioF</name>
    <name evidence="8" type="ORF">BN46_0162</name>
    <name evidence="9" type="ORF">HMPREF9719_00385</name>
</gene>
<evidence type="ECO:0000259" key="7">
    <source>
        <dbReference type="Pfam" id="PF00155"/>
    </source>
</evidence>
<evidence type="ECO:0000256" key="4">
    <source>
        <dbReference type="ARBA" id="ARBA00022898"/>
    </source>
</evidence>
<protein>
    <recommendedName>
        <fullName evidence="2">8-amino-7-oxononanoate synthase</fullName>
        <ecNumber evidence="2">2.3.1.47</ecNumber>
    </recommendedName>
</protein>
<dbReference type="InterPro" id="IPR004839">
    <property type="entry name" value="Aminotransferase_I/II_large"/>
</dbReference>
<dbReference type="InterPro" id="IPR015424">
    <property type="entry name" value="PyrdxlP-dep_Trfase"/>
</dbReference>
<dbReference type="AlphaFoldDB" id="I7IWG8"/>
<dbReference type="Proteomes" id="UP000011016">
    <property type="component" value="Unassembled WGS sequence"/>
</dbReference>
<dbReference type="Gene3D" id="3.90.1150.10">
    <property type="entry name" value="Aspartate Aminotransferase, domain 1"/>
    <property type="match status" value="1"/>
</dbReference>
<feature type="domain" description="Aminotransferase class I/classII large" evidence="7">
    <location>
        <begin position="52"/>
        <end position="393"/>
    </location>
</feature>
<evidence type="ECO:0000256" key="6">
    <source>
        <dbReference type="ARBA" id="ARBA00047715"/>
    </source>
</evidence>
<evidence type="ECO:0000256" key="1">
    <source>
        <dbReference type="ARBA" id="ARBA00001933"/>
    </source>
</evidence>